<evidence type="ECO:0000256" key="1">
    <source>
        <dbReference type="ARBA" id="ARBA00022679"/>
    </source>
</evidence>
<keyword evidence="2" id="KW-0548">Nucleotidyltransferase</keyword>
<dbReference type="InterPro" id="IPR036597">
    <property type="entry name" value="Fido-like_dom_sf"/>
</dbReference>
<evidence type="ECO:0000259" key="8">
    <source>
        <dbReference type="PROSITE" id="PS51459"/>
    </source>
</evidence>
<dbReference type="Gene3D" id="1.10.3290.10">
    <property type="entry name" value="Fido-like domain"/>
    <property type="match status" value="1"/>
</dbReference>
<dbReference type="PROSITE" id="PS51459">
    <property type="entry name" value="FIDO"/>
    <property type="match status" value="1"/>
</dbReference>
<comment type="catalytic activity">
    <reaction evidence="6">
        <text>L-threonyl-[protein] + ATP = 3-O-(5'-adenylyl)-L-threonyl-[protein] + diphosphate</text>
        <dbReference type="Rhea" id="RHEA:54292"/>
        <dbReference type="Rhea" id="RHEA-COMP:11060"/>
        <dbReference type="Rhea" id="RHEA-COMP:13847"/>
        <dbReference type="ChEBI" id="CHEBI:30013"/>
        <dbReference type="ChEBI" id="CHEBI:30616"/>
        <dbReference type="ChEBI" id="CHEBI:33019"/>
        <dbReference type="ChEBI" id="CHEBI:138113"/>
        <dbReference type="EC" id="2.7.7.108"/>
    </reaction>
</comment>
<organism evidence="9 10">
    <name type="scientific">Rhodopseudomonas telluris</name>
    <dbReference type="NCBI Taxonomy" id="644215"/>
    <lineage>
        <taxon>Bacteria</taxon>
        <taxon>Pseudomonadati</taxon>
        <taxon>Pseudomonadota</taxon>
        <taxon>Alphaproteobacteria</taxon>
        <taxon>Hyphomicrobiales</taxon>
        <taxon>Nitrobacteraceae</taxon>
        <taxon>Rhodopseudomonas</taxon>
    </lineage>
</organism>
<dbReference type="Pfam" id="PF02661">
    <property type="entry name" value="Fic"/>
    <property type="match status" value="1"/>
</dbReference>
<evidence type="ECO:0000313" key="10">
    <source>
        <dbReference type="Proteomes" id="UP001589775"/>
    </source>
</evidence>
<dbReference type="InterPro" id="IPR003812">
    <property type="entry name" value="Fido"/>
</dbReference>
<dbReference type="SUPFAM" id="SSF140931">
    <property type="entry name" value="Fic-like"/>
    <property type="match status" value="1"/>
</dbReference>
<comment type="catalytic activity">
    <reaction evidence="7">
        <text>L-tyrosyl-[protein] + ATP = O-(5'-adenylyl)-L-tyrosyl-[protein] + diphosphate</text>
        <dbReference type="Rhea" id="RHEA:54288"/>
        <dbReference type="Rhea" id="RHEA-COMP:10136"/>
        <dbReference type="Rhea" id="RHEA-COMP:13846"/>
        <dbReference type="ChEBI" id="CHEBI:30616"/>
        <dbReference type="ChEBI" id="CHEBI:33019"/>
        <dbReference type="ChEBI" id="CHEBI:46858"/>
        <dbReference type="ChEBI" id="CHEBI:83624"/>
        <dbReference type="EC" id="2.7.7.108"/>
    </reaction>
</comment>
<evidence type="ECO:0000256" key="5">
    <source>
        <dbReference type="ARBA" id="ARBA00034531"/>
    </source>
</evidence>
<name>A0ABV6F009_9BRAD</name>
<evidence type="ECO:0000256" key="4">
    <source>
        <dbReference type="ARBA" id="ARBA00022840"/>
    </source>
</evidence>
<reference evidence="9 10" key="1">
    <citation type="submission" date="2024-09" db="EMBL/GenBank/DDBJ databases">
        <authorList>
            <person name="Sun Q."/>
            <person name="Mori K."/>
        </authorList>
    </citation>
    <scope>NUCLEOTIDE SEQUENCE [LARGE SCALE GENOMIC DNA]</scope>
    <source>
        <strain evidence="9 10">KCTC 23279</strain>
    </source>
</reference>
<evidence type="ECO:0000256" key="6">
    <source>
        <dbReference type="ARBA" id="ARBA00047939"/>
    </source>
</evidence>
<dbReference type="PANTHER" id="PTHR39560">
    <property type="entry name" value="PROTEIN ADENYLYLTRANSFERASE FIC-RELATED"/>
    <property type="match status" value="1"/>
</dbReference>
<sequence>MYDAVADPYCYPGSTVLKNLLDLRDQVVLDRYEAEITSDRAREPFPEGKVSPALYCAFHRHLFQDVYAWAGEYRTVRIAKGGNPFCFPEHIAVQVQRLFADLEQQQFLRSLSIEAFAVKGAHFLSELNAIHPFREGNGRTQLAFFAFLAERAGHPLRRQGFDPAQMLAAMITSFSGDEIPLQSVIRDLVSK</sequence>
<keyword evidence="10" id="KW-1185">Reference proteome</keyword>
<evidence type="ECO:0000256" key="3">
    <source>
        <dbReference type="ARBA" id="ARBA00022741"/>
    </source>
</evidence>
<dbReference type="RefSeq" id="WP_378393192.1">
    <property type="nucleotide sequence ID" value="NZ_JBHLWM010000013.1"/>
</dbReference>
<evidence type="ECO:0000313" key="9">
    <source>
        <dbReference type="EMBL" id="MFC0243824.1"/>
    </source>
</evidence>
<keyword evidence="1" id="KW-0808">Transferase</keyword>
<feature type="domain" description="Fido" evidence="8">
    <location>
        <begin position="50"/>
        <end position="190"/>
    </location>
</feature>
<evidence type="ECO:0000256" key="2">
    <source>
        <dbReference type="ARBA" id="ARBA00022695"/>
    </source>
</evidence>
<comment type="caution">
    <text evidence="9">The sequence shown here is derived from an EMBL/GenBank/DDBJ whole genome shotgun (WGS) entry which is preliminary data.</text>
</comment>
<protein>
    <recommendedName>
        <fullName evidence="5">protein adenylyltransferase</fullName>
        <ecNumber evidence="5">2.7.7.108</ecNumber>
    </recommendedName>
</protein>
<accession>A0ABV6F009</accession>
<dbReference type="PANTHER" id="PTHR39560:SF1">
    <property type="entry name" value="PROTEIN ADENYLYLTRANSFERASE FIC-RELATED"/>
    <property type="match status" value="1"/>
</dbReference>
<keyword evidence="3" id="KW-0547">Nucleotide-binding</keyword>
<evidence type="ECO:0000256" key="7">
    <source>
        <dbReference type="ARBA" id="ARBA00048696"/>
    </source>
</evidence>
<gene>
    <name evidence="9" type="ORF">ACFFJ6_25305</name>
</gene>
<dbReference type="EC" id="2.7.7.108" evidence="5"/>
<keyword evidence="4" id="KW-0067">ATP-binding</keyword>
<dbReference type="Proteomes" id="UP001589775">
    <property type="component" value="Unassembled WGS sequence"/>
</dbReference>
<dbReference type="EMBL" id="JBHLWM010000013">
    <property type="protein sequence ID" value="MFC0243824.1"/>
    <property type="molecule type" value="Genomic_DNA"/>
</dbReference>
<proteinExistence type="predicted"/>